<evidence type="ECO:0000256" key="1">
    <source>
        <dbReference type="SAM" id="SignalP"/>
    </source>
</evidence>
<dbReference type="PANTHER" id="PTHR30024">
    <property type="entry name" value="ALIPHATIC SULFONATES-BINDING PROTEIN-RELATED"/>
    <property type="match status" value="1"/>
</dbReference>
<dbReference type="AlphaFoldDB" id="Q2VNI4"/>
<evidence type="ECO:0000313" key="3">
    <source>
        <dbReference type="EMBL" id="CAJ01648.1"/>
    </source>
</evidence>
<dbReference type="EMBL" id="CT005238">
    <property type="protein sequence ID" value="CAJ01648.1"/>
    <property type="molecule type" value="Genomic_DNA"/>
</dbReference>
<keyword evidence="1" id="KW-0732">Signal</keyword>
<dbReference type="SUPFAM" id="SSF53850">
    <property type="entry name" value="Periplasmic binding protein-like II"/>
    <property type="match status" value="1"/>
</dbReference>
<feature type="signal peptide" evidence="1">
    <location>
        <begin position="1"/>
        <end position="23"/>
    </location>
</feature>
<sequence length="325" mass="34824">MVFYLAVAVVFICAPLALGSASAAETLRIGVQKTGTLGWELAIIKARGLDKKADLDLKVAELASPEAGKIALIGGSVDMILSDLLWVARERSLGAHLLFKPYSSALGALMVPAGSPIRDLADLKNRKLAVAGGPLDKSWLLLRALARRANIDLKGEAEIIYGAPALLYEKAASGEADASLNFWNFCVALEARGFKRLIGMDEVERRLGAKEPVALVGYVFDESLAQKSPAALARFFAIAAEVRDSLVHSEVEWATLAPRIGVSDPVQLALYRRTYADGVPRRSIDAEAADARALYRILAEIGGADLVGPAQDLDAAIYYRPPQDN</sequence>
<dbReference type="InterPro" id="IPR015168">
    <property type="entry name" value="SsuA/THI5"/>
</dbReference>
<reference evidence="3" key="1">
    <citation type="submission" date="2005-06" db="EMBL/GenBank/DDBJ databases">
        <title>First Genome Data from Uncultured Upland Soil Cluster a Methanotrophs Provide Further Evidence for a Close Phylogenetic Relationship to Methylocapsa acidiphila B2 and High-Affinity Methanotrophy Based on pMMO.</title>
        <authorList>
            <person name="Ricke P."/>
            <person name="Kube M."/>
            <person name="Nakagawa S."/>
            <person name="Erkel C."/>
            <person name="Reinhardt R."/>
            <person name="Liesack W."/>
        </authorList>
    </citation>
    <scope>NUCLEOTIDE SEQUENCE</scope>
</reference>
<protein>
    <submittedName>
        <fullName evidence="3">Abc transporter substrate-binding protein, similar to blr6192 of Bradyrhizobium japonicum</fullName>
    </submittedName>
</protein>
<organism evidence="3">
    <name type="scientific">Methylocapsa acidiphila</name>
    <dbReference type="NCBI Taxonomy" id="133552"/>
    <lineage>
        <taxon>Bacteria</taxon>
        <taxon>Pseudomonadati</taxon>
        <taxon>Pseudomonadota</taxon>
        <taxon>Alphaproteobacteria</taxon>
        <taxon>Hyphomicrobiales</taxon>
        <taxon>Beijerinckiaceae</taxon>
        <taxon>Methylocapsa</taxon>
    </lineage>
</organism>
<proteinExistence type="predicted"/>
<name>Q2VNI4_METAI</name>
<evidence type="ECO:0000259" key="2">
    <source>
        <dbReference type="Pfam" id="PF09084"/>
    </source>
</evidence>
<accession>Q2VNI4</accession>
<dbReference type="PANTHER" id="PTHR30024:SF48">
    <property type="entry name" value="ABC TRANSPORTER SUBSTRATE-BINDING PROTEIN"/>
    <property type="match status" value="1"/>
</dbReference>
<feature type="chain" id="PRO_5004217923" evidence="1">
    <location>
        <begin position="24"/>
        <end position="325"/>
    </location>
</feature>
<dbReference type="Pfam" id="PF09084">
    <property type="entry name" value="NMT1"/>
    <property type="match status" value="1"/>
</dbReference>
<dbReference type="Gene3D" id="3.40.190.10">
    <property type="entry name" value="Periplasmic binding protein-like II"/>
    <property type="match status" value="2"/>
</dbReference>
<gene>
    <name evidence="3" type="ORF">orf112</name>
</gene>
<feature type="domain" description="SsuA/THI5-like" evidence="2">
    <location>
        <begin position="47"/>
        <end position="195"/>
    </location>
</feature>